<evidence type="ECO:0000256" key="1">
    <source>
        <dbReference type="SAM" id="MobiDB-lite"/>
    </source>
</evidence>
<keyword evidence="3" id="KW-1185">Reference proteome</keyword>
<reference evidence="2 3" key="1">
    <citation type="submission" date="2023-03" db="EMBL/GenBank/DDBJ databases">
        <title>Paludisphaera mucosa sp. nov. a novel planctomycete from northern fen.</title>
        <authorList>
            <person name="Ivanova A."/>
        </authorList>
    </citation>
    <scope>NUCLEOTIDE SEQUENCE [LARGE SCALE GENOMIC DNA]</scope>
    <source>
        <strain evidence="2 3">Pla2</strain>
    </source>
</reference>
<name>A0ABT6FKR9_9BACT</name>
<dbReference type="Proteomes" id="UP001216907">
    <property type="component" value="Unassembled WGS sequence"/>
</dbReference>
<dbReference type="RefSeq" id="WP_277864505.1">
    <property type="nucleotide sequence ID" value="NZ_JARRAG010000003.1"/>
</dbReference>
<evidence type="ECO:0000313" key="3">
    <source>
        <dbReference type="Proteomes" id="UP001216907"/>
    </source>
</evidence>
<gene>
    <name evidence="2" type="ORF">PZE19_30800</name>
</gene>
<organism evidence="2 3">
    <name type="scientific">Paludisphaera mucosa</name>
    <dbReference type="NCBI Taxonomy" id="3030827"/>
    <lineage>
        <taxon>Bacteria</taxon>
        <taxon>Pseudomonadati</taxon>
        <taxon>Planctomycetota</taxon>
        <taxon>Planctomycetia</taxon>
        <taxon>Isosphaerales</taxon>
        <taxon>Isosphaeraceae</taxon>
        <taxon>Paludisphaera</taxon>
    </lineage>
</organism>
<sequence length="190" mass="19759">MAESKTPLERALTLAAVSGLKVTMGPALLEASRRGPRTNGWVLGALGEMALDKLGFLPARYRPMLMIPRALAGAYAARESMRRDGVEDSSIPIMGAVVAAGVACVAPIARITLNRGLGVNNAVLGLAEDYLALKFGGEAVGLSMEQLGDAAKEAVGDLRDKVAPDLELPSLPSLTGSHPDTRPAPIPSHI</sequence>
<proteinExistence type="predicted"/>
<dbReference type="EMBL" id="JARRAG010000003">
    <property type="protein sequence ID" value="MDG3008178.1"/>
    <property type="molecule type" value="Genomic_DNA"/>
</dbReference>
<protein>
    <recommendedName>
        <fullName evidence="4">DUF697 domain-containing protein</fullName>
    </recommendedName>
</protein>
<evidence type="ECO:0008006" key="4">
    <source>
        <dbReference type="Google" id="ProtNLM"/>
    </source>
</evidence>
<comment type="caution">
    <text evidence="2">The sequence shown here is derived from an EMBL/GenBank/DDBJ whole genome shotgun (WGS) entry which is preliminary data.</text>
</comment>
<feature type="region of interest" description="Disordered" evidence="1">
    <location>
        <begin position="167"/>
        <end position="190"/>
    </location>
</feature>
<evidence type="ECO:0000313" key="2">
    <source>
        <dbReference type="EMBL" id="MDG3008178.1"/>
    </source>
</evidence>
<accession>A0ABT6FKR9</accession>